<dbReference type="PRINTS" id="PR00035">
    <property type="entry name" value="HTHGNTR"/>
</dbReference>
<dbReference type="SMART" id="SM00345">
    <property type="entry name" value="HTH_GNTR"/>
    <property type="match status" value="1"/>
</dbReference>
<evidence type="ECO:0000259" key="5">
    <source>
        <dbReference type="PROSITE" id="PS50949"/>
    </source>
</evidence>
<evidence type="ECO:0000256" key="3">
    <source>
        <dbReference type="ARBA" id="ARBA00023163"/>
    </source>
</evidence>
<dbReference type="CDD" id="cd07377">
    <property type="entry name" value="WHTH_GntR"/>
    <property type="match status" value="1"/>
</dbReference>
<dbReference type="EMBL" id="PRKZ01000009">
    <property type="protein sequence ID" value="RAW48330.1"/>
    <property type="molecule type" value="Genomic_DNA"/>
</dbReference>
<name>A0A329TI00_9FIRM</name>
<dbReference type="PANTHER" id="PTHR43537:SF5">
    <property type="entry name" value="UXU OPERON TRANSCRIPTIONAL REGULATOR"/>
    <property type="match status" value="1"/>
</dbReference>
<keyword evidence="4" id="KW-0175">Coiled coil</keyword>
<sequence length="267" mass="30594">MALQKLRSPKIRRLSVVDQVSDSIKQSLLDQVWKEGDKLPSEGELAEYYGVNRLSVRMALQKLSTLGLIETRVGEGSFVAHFSVQPIFSELAPLYDNKEGRRDVEQLRNLLEGECTNIAIISSTEEDRQKLKDRLDEYNRLEAIYNDDIENQQKLHDVVQADFAFHYEIICMSHNKLYMDIYMMVQQLISSHIRHLIYTRVHRRKAAGLSLGSVDTMTEASHEAIYQSIINGDAEAARSAREQILGIVPAHGLDYFEDYVDPKDIHL</sequence>
<evidence type="ECO:0000256" key="4">
    <source>
        <dbReference type="SAM" id="Coils"/>
    </source>
</evidence>
<protein>
    <submittedName>
        <fullName evidence="6">FadR family transcriptional regulator</fullName>
    </submittedName>
</protein>
<comment type="caution">
    <text evidence="6">The sequence shown here is derived from an EMBL/GenBank/DDBJ whole genome shotgun (WGS) entry which is preliminary data.</text>
</comment>
<dbReference type="Gene3D" id="1.20.120.530">
    <property type="entry name" value="GntR ligand-binding domain-like"/>
    <property type="match status" value="1"/>
</dbReference>
<dbReference type="InterPro" id="IPR036388">
    <property type="entry name" value="WH-like_DNA-bd_sf"/>
</dbReference>
<dbReference type="Gene3D" id="1.10.10.10">
    <property type="entry name" value="Winged helix-like DNA-binding domain superfamily/Winged helix DNA-binding domain"/>
    <property type="match status" value="1"/>
</dbReference>
<gene>
    <name evidence="6" type="ORF">C4N25_11180</name>
</gene>
<dbReference type="SMART" id="SM00895">
    <property type="entry name" value="FCD"/>
    <property type="match status" value="1"/>
</dbReference>
<reference evidence="6 7" key="1">
    <citation type="submission" date="2018-02" db="EMBL/GenBank/DDBJ databases">
        <title>Complete genome sequencing of Faecalibacterium prausnitzii strains isolated from the human gut.</title>
        <authorList>
            <person name="Fitzgerald B.C."/>
            <person name="Shkoporov A.N."/>
            <person name="Ross P.R."/>
            <person name="Hill C."/>
        </authorList>
    </citation>
    <scope>NUCLEOTIDE SEQUENCE [LARGE SCALE GENOMIC DNA]</scope>
    <source>
        <strain evidence="6 7">APC942/8-14-2</strain>
    </source>
</reference>
<dbReference type="InterPro" id="IPR011711">
    <property type="entry name" value="GntR_C"/>
</dbReference>
<dbReference type="Pfam" id="PF00392">
    <property type="entry name" value="GntR"/>
    <property type="match status" value="1"/>
</dbReference>
<dbReference type="RefSeq" id="WP_112116128.1">
    <property type="nucleotide sequence ID" value="NZ_PRKZ01000009.1"/>
</dbReference>
<dbReference type="InterPro" id="IPR036390">
    <property type="entry name" value="WH_DNA-bd_sf"/>
</dbReference>
<dbReference type="AlphaFoldDB" id="A0A329TI00"/>
<evidence type="ECO:0000313" key="7">
    <source>
        <dbReference type="Proteomes" id="UP000251634"/>
    </source>
</evidence>
<keyword evidence="1" id="KW-0805">Transcription regulation</keyword>
<dbReference type="GO" id="GO:0003700">
    <property type="term" value="F:DNA-binding transcription factor activity"/>
    <property type="evidence" value="ECO:0007669"/>
    <property type="project" value="InterPro"/>
</dbReference>
<dbReference type="SUPFAM" id="SSF46785">
    <property type="entry name" value="Winged helix' DNA-binding domain"/>
    <property type="match status" value="1"/>
</dbReference>
<accession>A0A329TI00</accession>
<feature type="coiled-coil region" evidence="4">
    <location>
        <begin position="121"/>
        <end position="148"/>
    </location>
</feature>
<dbReference type="Pfam" id="PF07729">
    <property type="entry name" value="FCD"/>
    <property type="match status" value="1"/>
</dbReference>
<dbReference type="SUPFAM" id="SSF48008">
    <property type="entry name" value="GntR ligand-binding domain-like"/>
    <property type="match status" value="1"/>
</dbReference>
<dbReference type="InterPro" id="IPR008920">
    <property type="entry name" value="TF_FadR/GntR_C"/>
</dbReference>
<dbReference type="GO" id="GO:0003677">
    <property type="term" value="F:DNA binding"/>
    <property type="evidence" value="ECO:0007669"/>
    <property type="project" value="UniProtKB-KW"/>
</dbReference>
<dbReference type="PANTHER" id="PTHR43537">
    <property type="entry name" value="TRANSCRIPTIONAL REGULATOR, GNTR FAMILY"/>
    <property type="match status" value="1"/>
</dbReference>
<evidence type="ECO:0000313" key="6">
    <source>
        <dbReference type="EMBL" id="RAW48330.1"/>
    </source>
</evidence>
<keyword evidence="3" id="KW-0804">Transcription</keyword>
<evidence type="ECO:0000256" key="1">
    <source>
        <dbReference type="ARBA" id="ARBA00023015"/>
    </source>
</evidence>
<proteinExistence type="predicted"/>
<keyword evidence="2" id="KW-0238">DNA-binding</keyword>
<dbReference type="PROSITE" id="PS50949">
    <property type="entry name" value="HTH_GNTR"/>
    <property type="match status" value="1"/>
</dbReference>
<dbReference type="Proteomes" id="UP000251634">
    <property type="component" value="Unassembled WGS sequence"/>
</dbReference>
<feature type="domain" description="HTH gntR-type" evidence="5">
    <location>
        <begin position="14"/>
        <end position="82"/>
    </location>
</feature>
<organism evidence="6 7">
    <name type="scientific">Faecalibacterium prausnitzii</name>
    <dbReference type="NCBI Taxonomy" id="853"/>
    <lineage>
        <taxon>Bacteria</taxon>
        <taxon>Bacillati</taxon>
        <taxon>Bacillota</taxon>
        <taxon>Clostridia</taxon>
        <taxon>Eubacteriales</taxon>
        <taxon>Oscillospiraceae</taxon>
        <taxon>Faecalibacterium</taxon>
    </lineage>
</organism>
<dbReference type="InterPro" id="IPR000524">
    <property type="entry name" value="Tscrpt_reg_HTH_GntR"/>
</dbReference>
<evidence type="ECO:0000256" key="2">
    <source>
        <dbReference type="ARBA" id="ARBA00023125"/>
    </source>
</evidence>